<organism evidence="1">
    <name type="scientific">Mycobacterium sp. (strain MCS)</name>
    <dbReference type="NCBI Taxonomy" id="164756"/>
    <lineage>
        <taxon>Bacteria</taxon>
        <taxon>Bacillati</taxon>
        <taxon>Actinomycetota</taxon>
        <taxon>Actinomycetes</taxon>
        <taxon>Mycobacteriales</taxon>
        <taxon>Mycobacteriaceae</taxon>
        <taxon>Mycobacterium</taxon>
    </lineage>
</organism>
<gene>
    <name evidence="1" type="ordered locus">Mmcs_4161</name>
</gene>
<sequence>MTTPDDGDGDDGAFIELFVGFGPVRDGRNYALKWLEPQGLLRLAEDLFDADEQGDDIEPVLRAWTTAQALDDGGDDDGS</sequence>
<dbReference type="EMBL" id="CP000384">
    <property type="protein sequence ID" value="ABG10266.1"/>
    <property type="molecule type" value="Genomic_DNA"/>
</dbReference>
<dbReference type="KEGG" id="mmc:Mmcs_4161"/>
<reference evidence="1" key="1">
    <citation type="submission" date="2006-06" db="EMBL/GenBank/DDBJ databases">
        <title>Complete sequence of chromosome of Mycobacterium sp. MCS.</title>
        <authorList>
            <consortium name="US DOE Joint Genome Institute"/>
            <person name="Copeland A."/>
            <person name="Lucas S."/>
            <person name="Lapidus A."/>
            <person name="Barry K."/>
            <person name="Detter J.C."/>
            <person name="Glavina del Rio T."/>
            <person name="Hammon N."/>
            <person name="Israni S."/>
            <person name="Dalin E."/>
            <person name="Tice H."/>
            <person name="Pitluck S."/>
            <person name="Martinez M."/>
            <person name="Schmutz J."/>
            <person name="Larimer F."/>
            <person name="Land M."/>
            <person name="Hauser L."/>
            <person name="Kyrpides N."/>
            <person name="Kim E."/>
            <person name="Miller C.D."/>
            <person name="Hughes J.E."/>
            <person name="Anderson A.J."/>
            <person name="Sims R.C."/>
            <person name="Richardson P."/>
        </authorList>
    </citation>
    <scope>NUCLEOTIDE SEQUENCE [LARGE SCALE GENOMIC DNA]</scope>
    <source>
        <strain evidence="1">MCS</strain>
    </source>
</reference>
<name>A0A5Q5BP69_MYCSS</name>
<protein>
    <submittedName>
        <fullName evidence="1">Uncharacterized protein</fullName>
    </submittedName>
</protein>
<evidence type="ECO:0000313" key="1">
    <source>
        <dbReference type="EMBL" id="ABG10266.1"/>
    </source>
</evidence>
<proteinExistence type="predicted"/>
<accession>A0A5Q5BP69</accession>
<dbReference type="AlphaFoldDB" id="A0A5Q5BP69"/>